<organism evidence="1 2">
    <name type="scientific">Achromobacter kerstersii</name>
    <dbReference type="NCBI Taxonomy" id="1353890"/>
    <lineage>
        <taxon>Bacteria</taxon>
        <taxon>Pseudomonadati</taxon>
        <taxon>Pseudomonadota</taxon>
        <taxon>Betaproteobacteria</taxon>
        <taxon>Burkholderiales</taxon>
        <taxon>Alcaligenaceae</taxon>
        <taxon>Achromobacter</taxon>
    </lineage>
</organism>
<sequence length="100" mass="11450">MNSPFPCSQCGRCCQLVDRSALTRHLDRGDGTCLHFDAVRLQCGIYEQRPDLCRVDRQYTLHYAKHLSWDDFVTLNLRVCAALQHPEFPSGDTPTSHDQN</sequence>
<proteinExistence type="predicted"/>
<reference evidence="1 2" key="1">
    <citation type="submission" date="2020-04" db="EMBL/GenBank/DDBJ databases">
        <authorList>
            <person name="De Canck E."/>
        </authorList>
    </citation>
    <scope>NUCLEOTIDE SEQUENCE [LARGE SCALE GENOMIC DNA]</scope>
    <source>
        <strain evidence="1 2">LMG 3441</strain>
    </source>
</reference>
<dbReference type="AlphaFoldDB" id="A0A6S7A732"/>
<gene>
    <name evidence="1" type="ORF">LMG3441_00387</name>
</gene>
<accession>A0A6S7A732</accession>
<evidence type="ECO:0000313" key="1">
    <source>
        <dbReference type="EMBL" id="CAB3657692.1"/>
    </source>
</evidence>
<dbReference type="Proteomes" id="UP000494269">
    <property type="component" value="Unassembled WGS sequence"/>
</dbReference>
<keyword evidence="2" id="KW-1185">Reference proteome</keyword>
<evidence type="ECO:0000313" key="2">
    <source>
        <dbReference type="Proteomes" id="UP000494269"/>
    </source>
</evidence>
<protein>
    <recommendedName>
        <fullName evidence="3">Zinc/iron-chelating domain-containing protein</fullName>
    </recommendedName>
</protein>
<evidence type="ECO:0008006" key="3">
    <source>
        <dbReference type="Google" id="ProtNLM"/>
    </source>
</evidence>
<name>A0A6S7A732_9BURK</name>
<dbReference type="EMBL" id="CADIJQ010000001">
    <property type="protein sequence ID" value="CAB3657692.1"/>
    <property type="molecule type" value="Genomic_DNA"/>
</dbReference>